<dbReference type="PANTHER" id="PTHR11690:SF248">
    <property type="entry name" value="PICKPOCKET 17, ISOFORM A"/>
    <property type="match status" value="1"/>
</dbReference>
<keyword evidence="15" id="KW-1185">Reference proteome</keyword>
<evidence type="ECO:0000256" key="2">
    <source>
        <dbReference type="ARBA" id="ARBA00022448"/>
    </source>
</evidence>
<dbReference type="PANTHER" id="PTHR11690">
    <property type="entry name" value="AMILORIDE-SENSITIVE SODIUM CHANNEL-RELATED"/>
    <property type="match status" value="1"/>
</dbReference>
<dbReference type="InParanoid" id="T1F110"/>
<evidence type="ECO:0000256" key="8">
    <source>
        <dbReference type="ARBA" id="ARBA00023136"/>
    </source>
</evidence>
<evidence type="ECO:0000256" key="3">
    <source>
        <dbReference type="ARBA" id="ARBA00022461"/>
    </source>
</evidence>
<comment type="subcellular location">
    <subcellularLocation>
        <location evidence="1">Membrane</location>
        <topology evidence="1">Multi-pass membrane protein</topology>
    </subcellularLocation>
</comment>
<feature type="transmembrane region" description="Helical" evidence="12">
    <location>
        <begin position="48"/>
        <end position="73"/>
    </location>
</feature>
<keyword evidence="10 11" id="KW-0407">Ion channel</keyword>
<accession>T1F110</accession>
<evidence type="ECO:0000256" key="6">
    <source>
        <dbReference type="ARBA" id="ARBA00023053"/>
    </source>
</evidence>
<evidence type="ECO:0000256" key="7">
    <source>
        <dbReference type="ARBA" id="ARBA00023065"/>
    </source>
</evidence>
<dbReference type="InterPro" id="IPR001873">
    <property type="entry name" value="ENaC"/>
</dbReference>
<dbReference type="Proteomes" id="UP000015101">
    <property type="component" value="Unassembled WGS sequence"/>
</dbReference>
<evidence type="ECO:0000313" key="15">
    <source>
        <dbReference type="Proteomes" id="UP000015101"/>
    </source>
</evidence>
<keyword evidence="5 12" id="KW-1133">Transmembrane helix</keyword>
<dbReference type="OrthoDB" id="6073620at2759"/>
<evidence type="ECO:0000256" key="11">
    <source>
        <dbReference type="RuleBase" id="RU000679"/>
    </source>
</evidence>
<protein>
    <submittedName>
        <fullName evidence="13 14">Uncharacterized protein</fullName>
    </submittedName>
</protein>
<name>T1F110_HELRO</name>
<keyword evidence="3 11" id="KW-0894">Sodium channel</keyword>
<dbReference type="GO" id="GO:0035725">
    <property type="term" value="P:sodium ion transmembrane transport"/>
    <property type="evidence" value="ECO:0000318"/>
    <property type="project" value="GO_Central"/>
</dbReference>
<dbReference type="GO" id="GO:0015280">
    <property type="term" value="F:ligand-gated sodium channel activity"/>
    <property type="evidence" value="ECO:0000318"/>
    <property type="project" value="GO_Central"/>
</dbReference>
<reference evidence="15" key="1">
    <citation type="submission" date="2012-12" db="EMBL/GenBank/DDBJ databases">
        <authorList>
            <person name="Hellsten U."/>
            <person name="Grimwood J."/>
            <person name="Chapman J.A."/>
            <person name="Shapiro H."/>
            <person name="Aerts A."/>
            <person name="Otillar R.P."/>
            <person name="Terry A.Y."/>
            <person name="Boore J.L."/>
            <person name="Simakov O."/>
            <person name="Marletaz F."/>
            <person name="Cho S.-J."/>
            <person name="Edsinger-Gonzales E."/>
            <person name="Havlak P."/>
            <person name="Kuo D.-H."/>
            <person name="Larsson T."/>
            <person name="Lv J."/>
            <person name="Arendt D."/>
            <person name="Savage R."/>
            <person name="Osoegawa K."/>
            <person name="de Jong P."/>
            <person name="Lindberg D.R."/>
            <person name="Seaver E.C."/>
            <person name="Weisblat D.A."/>
            <person name="Putnam N.H."/>
            <person name="Grigoriev I.V."/>
            <person name="Rokhsar D.S."/>
        </authorList>
    </citation>
    <scope>NUCLEOTIDE SEQUENCE</scope>
</reference>
<dbReference type="EMBL" id="KB096023">
    <property type="protein sequence ID" value="ESO08917.1"/>
    <property type="molecule type" value="Genomic_DNA"/>
</dbReference>
<dbReference type="EnsemblMetazoa" id="HelroT168837">
    <property type="protein sequence ID" value="HelroP168837"/>
    <property type="gene ID" value="HelroG168837"/>
</dbReference>
<reference evidence="14" key="3">
    <citation type="submission" date="2015-06" db="UniProtKB">
        <authorList>
            <consortium name="EnsemblMetazoa"/>
        </authorList>
    </citation>
    <scope>IDENTIFICATION</scope>
</reference>
<dbReference type="CTD" id="20202510"/>
<dbReference type="RefSeq" id="XP_009012939.1">
    <property type="nucleotide sequence ID" value="XM_009014691.1"/>
</dbReference>
<dbReference type="Pfam" id="PF00858">
    <property type="entry name" value="ASC"/>
    <property type="match status" value="1"/>
</dbReference>
<keyword evidence="8 12" id="KW-0472">Membrane</keyword>
<comment type="similarity">
    <text evidence="11">Belongs to the amiloride-sensitive sodium channel (TC 1.A.6) family.</text>
</comment>
<dbReference type="GeneID" id="20202510"/>
<reference evidence="13 15" key="2">
    <citation type="journal article" date="2013" name="Nature">
        <title>Insights into bilaterian evolution from three spiralian genomes.</title>
        <authorList>
            <person name="Simakov O."/>
            <person name="Marletaz F."/>
            <person name="Cho S.J."/>
            <person name="Edsinger-Gonzales E."/>
            <person name="Havlak P."/>
            <person name="Hellsten U."/>
            <person name="Kuo D.H."/>
            <person name="Larsson T."/>
            <person name="Lv J."/>
            <person name="Arendt D."/>
            <person name="Savage R."/>
            <person name="Osoegawa K."/>
            <person name="de Jong P."/>
            <person name="Grimwood J."/>
            <person name="Chapman J.A."/>
            <person name="Shapiro H."/>
            <person name="Aerts A."/>
            <person name="Otillar R.P."/>
            <person name="Terry A.Y."/>
            <person name="Boore J.L."/>
            <person name="Grigoriev I.V."/>
            <person name="Lindberg D.R."/>
            <person name="Seaver E.C."/>
            <person name="Weisblat D.A."/>
            <person name="Putnam N.H."/>
            <person name="Rokhsar D.S."/>
        </authorList>
    </citation>
    <scope>NUCLEOTIDE SEQUENCE</scope>
</reference>
<evidence type="ECO:0000313" key="14">
    <source>
        <dbReference type="EnsemblMetazoa" id="HelroP168837"/>
    </source>
</evidence>
<keyword evidence="7 11" id="KW-0406">Ion transport</keyword>
<keyword evidence="4 11" id="KW-0812">Transmembrane</keyword>
<evidence type="ECO:0000256" key="5">
    <source>
        <dbReference type="ARBA" id="ARBA00022989"/>
    </source>
</evidence>
<evidence type="ECO:0000256" key="10">
    <source>
        <dbReference type="ARBA" id="ARBA00023303"/>
    </source>
</evidence>
<evidence type="ECO:0000256" key="9">
    <source>
        <dbReference type="ARBA" id="ARBA00023201"/>
    </source>
</evidence>
<dbReference type="KEGG" id="hro:HELRODRAFT_168837"/>
<proteinExistence type="inferred from homology"/>
<dbReference type="GO" id="GO:0005886">
    <property type="term" value="C:plasma membrane"/>
    <property type="evidence" value="ECO:0000318"/>
    <property type="project" value="GO_Central"/>
</dbReference>
<dbReference type="EMBL" id="AMQM01003111">
    <property type="status" value="NOT_ANNOTATED_CDS"/>
    <property type="molecule type" value="Genomic_DNA"/>
</dbReference>
<sequence>MRVINLKEFKILSKILSAIKIELKNYVENASINGVPRFFKSKSTFVKILWFLVLLISSVCMGLFMSGLFQSYYGYPVYTERRELVWNTKQKLKFPDITICNLNIFAEGEPRNHTIFEYFDRVAEQEGDIKYMLKEAINFYRNMTNVNPIPNQDDNYDYPDDEIFNKTINYILNNDIDTLANNSYGLFGSSAGYLINTKMEREETIDCPEIVVDCSFFDMNWFPINAYCSIENFTREWNANYYTCYTIRVSVLTVPDGSTVRGLSLLLNVGPPYLENLNYKFSLTSSRARGVQVSVHSPGTPADLKRGFSVAPGTENIVDITQTKKTRQDYPYTRYVFKIS</sequence>
<keyword evidence="6" id="KW-0915">Sodium</keyword>
<gene>
    <name evidence="14" type="primary">20202510</name>
    <name evidence="13" type="ORF">HELRODRAFT_168837</name>
</gene>
<organism evidence="14 15">
    <name type="scientific">Helobdella robusta</name>
    <name type="common">Californian leech</name>
    <dbReference type="NCBI Taxonomy" id="6412"/>
    <lineage>
        <taxon>Eukaryota</taxon>
        <taxon>Metazoa</taxon>
        <taxon>Spiralia</taxon>
        <taxon>Lophotrochozoa</taxon>
        <taxon>Annelida</taxon>
        <taxon>Clitellata</taxon>
        <taxon>Hirudinea</taxon>
        <taxon>Rhynchobdellida</taxon>
        <taxon>Glossiphoniidae</taxon>
        <taxon>Helobdella</taxon>
    </lineage>
</organism>
<keyword evidence="2 11" id="KW-0813">Transport</keyword>
<dbReference type="Gene3D" id="2.60.470.10">
    <property type="entry name" value="Acid-sensing ion channels like domains"/>
    <property type="match status" value="1"/>
</dbReference>
<dbReference type="HOGENOM" id="CLU_957377_0_0_1"/>
<evidence type="ECO:0000256" key="1">
    <source>
        <dbReference type="ARBA" id="ARBA00004141"/>
    </source>
</evidence>
<evidence type="ECO:0000313" key="13">
    <source>
        <dbReference type="EMBL" id="ESO08917.1"/>
    </source>
</evidence>
<keyword evidence="9 11" id="KW-0739">Sodium transport</keyword>
<evidence type="ECO:0000256" key="12">
    <source>
        <dbReference type="SAM" id="Phobius"/>
    </source>
</evidence>
<evidence type="ECO:0000256" key="4">
    <source>
        <dbReference type="ARBA" id="ARBA00022692"/>
    </source>
</evidence>
<dbReference type="AlphaFoldDB" id="T1F110"/>